<dbReference type="Pfam" id="PF05990">
    <property type="entry name" value="DUF900"/>
    <property type="match status" value="1"/>
</dbReference>
<evidence type="ECO:0008006" key="4">
    <source>
        <dbReference type="Google" id="ProtNLM"/>
    </source>
</evidence>
<reference evidence="2 3" key="1">
    <citation type="submission" date="2014-09" db="EMBL/GenBank/DDBJ databases">
        <authorList>
            <person name="McGinnis J.M."/>
            <person name="Wolfgang W.J."/>
        </authorList>
    </citation>
    <scope>NUCLEOTIDE SEQUENCE [LARGE SCALE GENOMIC DNA]</scope>
    <source>
        <strain evidence="2 3">5503</strain>
    </source>
</reference>
<dbReference type="EMBL" id="JRKQ01000016">
    <property type="protein sequence ID" value="KGJ22920.1"/>
    <property type="molecule type" value="Genomic_DNA"/>
</dbReference>
<dbReference type="PIRSF" id="PIRSF033909">
    <property type="entry name" value="UCP033909"/>
    <property type="match status" value="1"/>
</dbReference>
<organism evidence="2 3">
    <name type="scientific">Paracoccus sanguinis</name>
    <dbReference type="NCBI Taxonomy" id="1545044"/>
    <lineage>
        <taxon>Bacteria</taxon>
        <taxon>Pseudomonadati</taxon>
        <taxon>Pseudomonadota</taxon>
        <taxon>Alphaproteobacteria</taxon>
        <taxon>Rhodobacterales</taxon>
        <taxon>Paracoccaceae</taxon>
        <taxon>Paracoccus</taxon>
    </lineage>
</organism>
<sequence length="359" mass="38725">MLGRLLLILTLALAGCAARPGPEVLAPDAGALPEGARLVRVLTMTTRAPEANLPGAFGDSRSIRPSWLEYEVSVPPGHRPGKIEWPDRNGSSADRNFVMRSRQTLSRDAFAKRLSREGVGLYVHGFNTRFHEALFRTAQLSVDAHIEEKPVLFTWPSAGYPGAYLADRDASDFSRAALADLLRLLTKGRSASDAVPVLAHSMGARLTMETLVQLRLAGRDDVLDRIEVILAAPDIDIDLFRAQMVSLGPMKHPITVLVSSDDLALKLSSRLSARRIRLGLVDVRDPAVQRLAVATGIRIVDITDIPTDDPAHSRYVGLLSGEAGAVVENTLFGEVRLAGAFVFNQVGGVFTGIGDVLAD</sequence>
<proteinExistence type="predicted"/>
<dbReference type="InterPro" id="IPR010297">
    <property type="entry name" value="DUF900_hydrolase"/>
</dbReference>
<feature type="chain" id="PRO_5001946927" description="Esterase/lipase superfamily enzyme" evidence="1">
    <location>
        <begin position="18"/>
        <end position="359"/>
    </location>
</feature>
<dbReference type="PANTHER" id="PTHR36513:SF1">
    <property type="entry name" value="TRANSMEMBRANE PROTEIN"/>
    <property type="match status" value="1"/>
</dbReference>
<dbReference type="SUPFAM" id="SSF53474">
    <property type="entry name" value="alpha/beta-Hydrolases"/>
    <property type="match status" value="1"/>
</dbReference>
<dbReference type="InterPro" id="IPR029058">
    <property type="entry name" value="AB_hydrolase_fold"/>
</dbReference>
<name>A0A099GJC2_9RHOB</name>
<keyword evidence="1" id="KW-0732">Signal</keyword>
<protein>
    <recommendedName>
        <fullName evidence="4">Esterase/lipase superfamily enzyme</fullName>
    </recommendedName>
</protein>
<reference evidence="2 3" key="2">
    <citation type="submission" date="2014-10" db="EMBL/GenBank/DDBJ databases">
        <title>Paracoccus sanguinis sp. nov., isolated from clinical specimens of New York State patients.</title>
        <authorList>
            <person name="Mingle L.A."/>
            <person name="Cole J.A."/>
            <person name="Lapierre P."/>
            <person name="Musser K.A."/>
        </authorList>
    </citation>
    <scope>NUCLEOTIDE SEQUENCE [LARGE SCALE GENOMIC DNA]</scope>
    <source>
        <strain evidence="2 3">5503</strain>
    </source>
</reference>
<gene>
    <name evidence="2" type="ORF">IX56_05285</name>
</gene>
<comment type="caution">
    <text evidence="2">The sequence shown here is derived from an EMBL/GenBank/DDBJ whole genome shotgun (WGS) entry which is preliminary data.</text>
</comment>
<dbReference type="RefSeq" id="WP_036707944.1">
    <property type="nucleotide sequence ID" value="NZ_JRKQ01000016.1"/>
</dbReference>
<evidence type="ECO:0000256" key="1">
    <source>
        <dbReference type="SAM" id="SignalP"/>
    </source>
</evidence>
<evidence type="ECO:0000313" key="2">
    <source>
        <dbReference type="EMBL" id="KGJ22920.1"/>
    </source>
</evidence>
<dbReference type="Proteomes" id="UP000029858">
    <property type="component" value="Unassembled WGS sequence"/>
</dbReference>
<dbReference type="PROSITE" id="PS51257">
    <property type="entry name" value="PROKAR_LIPOPROTEIN"/>
    <property type="match status" value="1"/>
</dbReference>
<dbReference type="PANTHER" id="PTHR36513">
    <property type="entry name" value="ABC TRANSMEMBRANE TYPE-1 DOMAIN-CONTAINING PROTEIN"/>
    <property type="match status" value="1"/>
</dbReference>
<dbReference type="InterPro" id="IPR014586">
    <property type="entry name" value="UCP033909"/>
</dbReference>
<accession>A0A099GJC2</accession>
<feature type="signal peptide" evidence="1">
    <location>
        <begin position="1"/>
        <end position="17"/>
    </location>
</feature>
<evidence type="ECO:0000313" key="3">
    <source>
        <dbReference type="Proteomes" id="UP000029858"/>
    </source>
</evidence>
<dbReference type="AlphaFoldDB" id="A0A099GJC2"/>